<keyword evidence="2 5" id="KW-0812">Transmembrane</keyword>
<dbReference type="InterPro" id="IPR011701">
    <property type="entry name" value="MFS"/>
</dbReference>
<evidence type="ECO:0000256" key="3">
    <source>
        <dbReference type="ARBA" id="ARBA00022989"/>
    </source>
</evidence>
<feature type="transmembrane region" description="Helical" evidence="5">
    <location>
        <begin position="130"/>
        <end position="153"/>
    </location>
</feature>
<name>A0A545T5N6_9PROT</name>
<accession>A0A545T5N6</accession>
<dbReference type="SUPFAM" id="SSF103473">
    <property type="entry name" value="MFS general substrate transporter"/>
    <property type="match status" value="1"/>
</dbReference>
<dbReference type="Pfam" id="PF07690">
    <property type="entry name" value="MFS_1"/>
    <property type="match status" value="1"/>
</dbReference>
<sequence>MRSLRTPVVAVAAMFFLNGAFFGGWASRIPSIKEGFGLSPDALGLLLLLLAAGAIVSFPFAGAATDRYGAARVTWWLAVFYAAALMMIGVAREIWFLAIALFLFGVTHGAMDVAMNAWGAEVERRARRPILSMLHAIFSLGAGVGAAFGVGVLKLDWSVTQHFLSFAVLATLPCMVLANIDWTSDTSAKIGGGRLFNLPKGVLILVGIIAFCSAMGEGAMADWSALFLVETVAASESQAAAGYAVFSVAMVLARLFGHRVIQSLGAFRTTQLSGVTAFIGILLAVFGTSVFVVLCGYAFMGLGFALIMPLAFSKAANDPDQPSGTAIASVATLGYGGLLLGPPIIGFLAEHTSFETSFLLLALLAVMISLLAKAVETKR</sequence>
<dbReference type="EMBL" id="VHSH01000012">
    <property type="protein sequence ID" value="TQV72546.1"/>
    <property type="molecule type" value="Genomic_DNA"/>
</dbReference>
<evidence type="ECO:0000256" key="1">
    <source>
        <dbReference type="ARBA" id="ARBA00004141"/>
    </source>
</evidence>
<organism evidence="7 8">
    <name type="scientific">Denitrobaculum tricleocarpae</name>
    <dbReference type="NCBI Taxonomy" id="2591009"/>
    <lineage>
        <taxon>Bacteria</taxon>
        <taxon>Pseudomonadati</taxon>
        <taxon>Pseudomonadota</taxon>
        <taxon>Alphaproteobacteria</taxon>
        <taxon>Rhodospirillales</taxon>
        <taxon>Rhodospirillaceae</taxon>
        <taxon>Denitrobaculum</taxon>
    </lineage>
</organism>
<dbReference type="InterPro" id="IPR036259">
    <property type="entry name" value="MFS_trans_sf"/>
</dbReference>
<dbReference type="GO" id="GO:0016020">
    <property type="term" value="C:membrane"/>
    <property type="evidence" value="ECO:0007669"/>
    <property type="project" value="UniProtKB-SubCell"/>
</dbReference>
<keyword evidence="8" id="KW-1185">Reference proteome</keyword>
<evidence type="ECO:0000313" key="7">
    <source>
        <dbReference type="EMBL" id="TQV72546.1"/>
    </source>
</evidence>
<protein>
    <submittedName>
        <fullName evidence="7">MFS transporter</fullName>
    </submittedName>
</protein>
<feature type="transmembrane region" description="Helical" evidence="5">
    <location>
        <begin position="97"/>
        <end position="118"/>
    </location>
</feature>
<feature type="transmembrane region" description="Helical" evidence="5">
    <location>
        <begin position="291"/>
        <end position="312"/>
    </location>
</feature>
<dbReference type="AlphaFoldDB" id="A0A545T5N6"/>
<feature type="transmembrane region" description="Helical" evidence="5">
    <location>
        <begin position="324"/>
        <end position="345"/>
    </location>
</feature>
<dbReference type="InterPro" id="IPR051788">
    <property type="entry name" value="MFS_Transporter"/>
</dbReference>
<dbReference type="GO" id="GO:0022857">
    <property type="term" value="F:transmembrane transporter activity"/>
    <property type="evidence" value="ECO:0007669"/>
    <property type="project" value="InterPro"/>
</dbReference>
<dbReference type="PANTHER" id="PTHR23514">
    <property type="entry name" value="BYPASS OF STOP CODON PROTEIN 6"/>
    <property type="match status" value="1"/>
</dbReference>
<proteinExistence type="predicted"/>
<dbReference type="OrthoDB" id="9810941at2"/>
<evidence type="ECO:0000256" key="2">
    <source>
        <dbReference type="ARBA" id="ARBA00022692"/>
    </source>
</evidence>
<feature type="domain" description="Major facilitator superfamily (MFS) profile" evidence="6">
    <location>
        <begin position="7"/>
        <end position="379"/>
    </location>
</feature>
<evidence type="ECO:0000313" key="8">
    <source>
        <dbReference type="Proteomes" id="UP000315252"/>
    </source>
</evidence>
<feature type="transmembrane region" description="Helical" evidence="5">
    <location>
        <begin position="42"/>
        <end position="61"/>
    </location>
</feature>
<dbReference type="CDD" id="cd17393">
    <property type="entry name" value="MFS_MosC_like"/>
    <property type="match status" value="1"/>
</dbReference>
<evidence type="ECO:0000256" key="5">
    <source>
        <dbReference type="SAM" id="Phobius"/>
    </source>
</evidence>
<dbReference type="PROSITE" id="PS50850">
    <property type="entry name" value="MFS"/>
    <property type="match status" value="1"/>
</dbReference>
<comment type="caution">
    <text evidence="7">The sequence shown here is derived from an EMBL/GenBank/DDBJ whole genome shotgun (WGS) entry which is preliminary data.</text>
</comment>
<feature type="transmembrane region" description="Helical" evidence="5">
    <location>
        <begin position="269"/>
        <end position="285"/>
    </location>
</feature>
<dbReference type="InterPro" id="IPR020846">
    <property type="entry name" value="MFS_dom"/>
</dbReference>
<feature type="transmembrane region" description="Helical" evidence="5">
    <location>
        <begin position="159"/>
        <end position="180"/>
    </location>
</feature>
<reference evidence="7 8" key="1">
    <citation type="submission" date="2019-06" db="EMBL/GenBank/DDBJ databases">
        <title>Whole genome sequence for Rhodospirillaceae sp. R148.</title>
        <authorList>
            <person name="Wang G."/>
        </authorList>
    </citation>
    <scope>NUCLEOTIDE SEQUENCE [LARGE SCALE GENOMIC DNA]</scope>
    <source>
        <strain evidence="7 8">R148</strain>
    </source>
</reference>
<evidence type="ECO:0000256" key="4">
    <source>
        <dbReference type="ARBA" id="ARBA00023136"/>
    </source>
</evidence>
<keyword evidence="4 5" id="KW-0472">Membrane</keyword>
<dbReference type="RefSeq" id="WP_142899393.1">
    <property type="nucleotide sequence ID" value="NZ_ML660063.1"/>
</dbReference>
<dbReference type="Proteomes" id="UP000315252">
    <property type="component" value="Unassembled WGS sequence"/>
</dbReference>
<feature type="transmembrane region" description="Helical" evidence="5">
    <location>
        <begin position="73"/>
        <end position="91"/>
    </location>
</feature>
<comment type="subcellular location">
    <subcellularLocation>
        <location evidence="1">Membrane</location>
        <topology evidence="1">Multi-pass membrane protein</topology>
    </subcellularLocation>
</comment>
<gene>
    <name evidence="7" type="ORF">FKG95_26125</name>
</gene>
<keyword evidence="3 5" id="KW-1133">Transmembrane helix</keyword>
<evidence type="ECO:0000259" key="6">
    <source>
        <dbReference type="PROSITE" id="PS50850"/>
    </source>
</evidence>
<feature type="transmembrane region" description="Helical" evidence="5">
    <location>
        <begin position="240"/>
        <end position="257"/>
    </location>
</feature>
<dbReference type="Gene3D" id="1.20.1250.20">
    <property type="entry name" value="MFS general substrate transporter like domains"/>
    <property type="match status" value="2"/>
</dbReference>
<feature type="transmembrane region" description="Helical" evidence="5">
    <location>
        <begin position="357"/>
        <end position="375"/>
    </location>
</feature>
<dbReference type="PANTHER" id="PTHR23514:SF13">
    <property type="entry name" value="INNER MEMBRANE PROTEIN YBJJ"/>
    <property type="match status" value="1"/>
</dbReference>
<feature type="transmembrane region" description="Helical" evidence="5">
    <location>
        <begin position="201"/>
        <end position="220"/>
    </location>
</feature>